<comment type="caution">
    <text evidence="1">The sequence shown here is derived from an EMBL/GenBank/DDBJ whole genome shotgun (WGS) entry which is preliminary data.</text>
</comment>
<keyword evidence="2" id="KW-1185">Reference proteome</keyword>
<dbReference type="RefSeq" id="WP_219539429.1">
    <property type="nucleotide sequence ID" value="NZ_JAHKRM010000062.1"/>
</dbReference>
<keyword evidence="1" id="KW-0547">Nucleotide-binding</keyword>
<accession>A0ABW4FYP2</accession>
<sequence length="413" mass="44700">MTVRARERDALLKALRAGLVPLIGQHHIQAGRTAELAALSADVERVAVGGTAVRFVIGEHGAGKTFLLRRARSLALDKRLVTMHADITTEHLLHSTEGRARALYTELTRGMATRGTPAGGALAGIVERFLSAALDEARQTRTDPALAIGERLAYLATRPGGHDFAEVIIAYWRGHDTGDDHLKSAALRWLRAEYPTAAEARSALGVRSIIDDATVPDHIALMSRFVRLAGYDGLLVCLDEMVNLYTLADPLARDANYDQILGLVSSGVAHLGFVFGGTPEFLRDGHSGLFSHPALRRRLGGGAFAAVGPVDHSGPVLRLAALTAEEVYVVLAKIRFVYASGEGGRYLVDDDALVAFMHHCFGRVGEVYFRRPRTTFKAFCDLLAVLERDAGESWRRLLPGVDLSAEEVDGRPA</sequence>
<organism evidence="1 2">
    <name type="scientific">Nonomuraea guangzhouensis</name>
    <dbReference type="NCBI Taxonomy" id="1291555"/>
    <lineage>
        <taxon>Bacteria</taxon>
        <taxon>Bacillati</taxon>
        <taxon>Actinomycetota</taxon>
        <taxon>Actinomycetes</taxon>
        <taxon>Streptosporangiales</taxon>
        <taxon>Streptosporangiaceae</taxon>
        <taxon>Nonomuraea</taxon>
    </lineage>
</organism>
<reference evidence="2" key="1">
    <citation type="journal article" date="2019" name="Int. J. Syst. Evol. Microbiol.">
        <title>The Global Catalogue of Microorganisms (GCM) 10K type strain sequencing project: providing services to taxonomists for standard genome sequencing and annotation.</title>
        <authorList>
            <consortium name="The Broad Institute Genomics Platform"/>
            <consortium name="The Broad Institute Genome Sequencing Center for Infectious Disease"/>
            <person name="Wu L."/>
            <person name="Ma J."/>
        </authorList>
    </citation>
    <scope>NUCLEOTIDE SEQUENCE [LARGE SCALE GENOMIC DNA]</scope>
    <source>
        <strain evidence="2">CGMCC 1.15399</strain>
    </source>
</reference>
<dbReference type="EMBL" id="JBHUCM010000002">
    <property type="protein sequence ID" value="MFD1535645.1"/>
    <property type="molecule type" value="Genomic_DNA"/>
</dbReference>
<dbReference type="Pfam" id="PF10923">
    <property type="entry name" value="BrxC_BrxD"/>
    <property type="match status" value="1"/>
</dbReference>
<dbReference type="InterPro" id="IPR021228">
    <property type="entry name" value="BrxD"/>
</dbReference>
<evidence type="ECO:0000313" key="2">
    <source>
        <dbReference type="Proteomes" id="UP001597097"/>
    </source>
</evidence>
<proteinExistence type="predicted"/>
<dbReference type="Proteomes" id="UP001597097">
    <property type="component" value="Unassembled WGS sequence"/>
</dbReference>
<evidence type="ECO:0000313" key="1">
    <source>
        <dbReference type="EMBL" id="MFD1535645.1"/>
    </source>
</evidence>
<name>A0ABW4FYP2_9ACTN</name>
<protein>
    <submittedName>
        <fullName evidence="1">ATP-binding protein</fullName>
    </submittedName>
</protein>
<gene>
    <name evidence="1" type="ORF">ACFSJ0_01290</name>
</gene>
<dbReference type="GO" id="GO:0005524">
    <property type="term" value="F:ATP binding"/>
    <property type="evidence" value="ECO:0007669"/>
    <property type="project" value="UniProtKB-KW"/>
</dbReference>
<keyword evidence="1" id="KW-0067">ATP-binding</keyword>